<dbReference type="SMART" id="SM00086">
    <property type="entry name" value="PAC"/>
    <property type="match status" value="1"/>
</dbReference>
<dbReference type="CDD" id="cd18774">
    <property type="entry name" value="PDC2_HK_sensor"/>
    <property type="match status" value="1"/>
</dbReference>
<evidence type="ECO:0000259" key="19">
    <source>
        <dbReference type="PROSITE" id="PS50112"/>
    </source>
</evidence>
<keyword evidence="4" id="KW-0600">Photoreceptor protein</keyword>
<proteinExistence type="predicted"/>
<dbReference type="SMART" id="SM00091">
    <property type="entry name" value="PAS"/>
    <property type="match status" value="1"/>
</dbReference>
<feature type="domain" description="PAS" evidence="19">
    <location>
        <begin position="340"/>
        <end position="410"/>
    </location>
</feature>
<organism evidence="21 22">
    <name type="scientific">Rhodoplanes serenus</name>
    <dbReference type="NCBI Taxonomy" id="200615"/>
    <lineage>
        <taxon>Bacteria</taxon>
        <taxon>Pseudomonadati</taxon>
        <taxon>Pseudomonadota</taxon>
        <taxon>Alphaproteobacteria</taxon>
        <taxon>Hyphomicrobiales</taxon>
        <taxon>Nitrobacteraceae</taxon>
        <taxon>Rhodoplanes</taxon>
    </lineage>
</organism>
<evidence type="ECO:0000256" key="13">
    <source>
        <dbReference type="ARBA" id="ARBA00022840"/>
    </source>
</evidence>
<keyword evidence="6" id="KW-0716">Sensory transduction</keyword>
<reference evidence="22" key="1">
    <citation type="submission" date="2018-10" db="EMBL/GenBank/DDBJ databases">
        <authorList>
            <person name="Peiro R."/>
            <person name="Begona"/>
            <person name="Cbmso G."/>
            <person name="Lopez M."/>
            <person name="Gonzalez S."/>
            <person name="Sacristan E."/>
            <person name="Castillo E."/>
        </authorList>
    </citation>
    <scope>NUCLEOTIDE SEQUENCE [LARGE SCALE GENOMIC DNA]</scope>
</reference>
<keyword evidence="18" id="KW-0472">Membrane</keyword>
<evidence type="ECO:0000256" key="5">
    <source>
        <dbReference type="ARBA" id="ARBA00022553"/>
    </source>
</evidence>
<evidence type="ECO:0000256" key="10">
    <source>
        <dbReference type="ARBA" id="ARBA00022737"/>
    </source>
</evidence>
<feature type="transmembrane region" description="Helical" evidence="18">
    <location>
        <begin position="268"/>
        <end position="291"/>
    </location>
</feature>
<dbReference type="EMBL" id="UWOC01000169">
    <property type="protein sequence ID" value="VCU10405.1"/>
    <property type="molecule type" value="Genomic_DNA"/>
</dbReference>
<evidence type="ECO:0000313" key="21">
    <source>
        <dbReference type="EMBL" id="VCU10405.1"/>
    </source>
</evidence>
<evidence type="ECO:0000256" key="4">
    <source>
        <dbReference type="ARBA" id="ARBA00022543"/>
    </source>
</evidence>
<dbReference type="PROSITE" id="PS50112">
    <property type="entry name" value="PAS"/>
    <property type="match status" value="1"/>
</dbReference>
<keyword evidence="10" id="KW-0677">Repeat</keyword>
<dbReference type="Gene3D" id="3.30.565.10">
    <property type="entry name" value="Histidine kinase-like ATPase, C-terminal domain"/>
    <property type="match status" value="1"/>
</dbReference>
<feature type="domain" description="PAC" evidence="20">
    <location>
        <begin position="410"/>
        <end position="464"/>
    </location>
</feature>
<dbReference type="SMART" id="SM00911">
    <property type="entry name" value="HWE_HK"/>
    <property type="match status" value="1"/>
</dbReference>
<dbReference type="CDD" id="cd00130">
    <property type="entry name" value="PAS"/>
    <property type="match status" value="1"/>
</dbReference>
<evidence type="ECO:0000256" key="8">
    <source>
        <dbReference type="ARBA" id="ARBA00022643"/>
    </source>
</evidence>
<sequence length="736" mass="78453">MPLRVALALLALGVLLPSLAFFAVEYRVVLGEKQAEVERQGRLFARAIADDITREIAVKRAQLAVLGTSPHLVGDNLAGFHAQARQSVAAVPGWIVLFAQDGHQILNTQEPFGRALPPTRNPALIRHVHDTMSCATTGVFASPRTERSVVALLCPVPGTDYVLSGPLPVDHLSSVVARQTPSGWAATLIDRDGLVIVRSEASDTTVGDRLPDEVRRRVAAGTGGWTGFMLDGEEYQAGWQRLSNGWTVFAAVPRATVDAPMRRWKSDVLWSLVVFSGLAVLCAALAGEWIIRSTRDLSRAAAVIGAGGVIDRVDTGIREVNEVGQALAQASHDRAKGEIANAHLAALVSSSGDAIMSVSLDGEILSWNAAAEELYGYRADEAVCRPHAMLVPPDLLGELDEKLAAARAGRSLRLETIRLRKDGTPVEVSLDAAPIRSTDGTLVGISVIAHDISQRKRNEAHVQFVMRELSHRTKNLITVIIAMARRTARQSDTFTDFETKFSGRLQGLARSHDLLVHTDWRGATLEELVRFQLAPFVGESASLDTAGPELMLRPEAVQNLGFALHELATNANKYGALGQAGGCVRIDWQVGPGPHGEDRVRLRWQEAGGPAVEPPGRVGFGSTVIQKLTEAALNATVTVAYAREGFRWEVDMPAAEVLSEMPPPRGVVETVPDQAPAGDAPMGDASTGDAPPVSAATQEADTASLESTSAEPASAHTASAEPAVRPPAPAEEARAG</sequence>
<dbReference type="AlphaFoldDB" id="A0A3S4DHB6"/>
<evidence type="ECO:0000256" key="6">
    <source>
        <dbReference type="ARBA" id="ARBA00022606"/>
    </source>
</evidence>
<dbReference type="InterPro" id="IPR013767">
    <property type="entry name" value="PAS_fold"/>
</dbReference>
<evidence type="ECO:0000259" key="20">
    <source>
        <dbReference type="PROSITE" id="PS50113"/>
    </source>
</evidence>
<dbReference type="Pfam" id="PF07536">
    <property type="entry name" value="HWE_HK"/>
    <property type="match status" value="1"/>
</dbReference>
<keyword evidence="7" id="KW-0285">Flavoprotein</keyword>
<evidence type="ECO:0000256" key="3">
    <source>
        <dbReference type="ARBA" id="ARBA00021740"/>
    </source>
</evidence>
<keyword evidence="22" id="KW-1185">Reference proteome</keyword>
<protein>
    <recommendedName>
        <fullName evidence="3">Blue-light-activated histidine kinase</fullName>
        <ecNumber evidence="2">2.7.13.3</ecNumber>
    </recommendedName>
</protein>
<evidence type="ECO:0000256" key="12">
    <source>
        <dbReference type="ARBA" id="ARBA00022777"/>
    </source>
</evidence>
<keyword evidence="11" id="KW-0547">Nucleotide-binding</keyword>
<dbReference type="EC" id="2.7.13.3" evidence="2"/>
<dbReference type="PANTHER" id="PTHR41523">
    <property type="entry name" value="TWO-COMPONENT SYSTEM SENSOR PROTEIN"/>
    <property type="match status" value="1"/>
</dbReference>
<dbReference type="OrthoDB" id="341208at2"/>
<dbReference type="InterPro" id="IPR001610">
    <property type="entry name" value="PAC"/>
</dbReference>
<feature type="compositionally biased region" description="Polar residues" evidence="17">
    <location>
        <begin position="695"/>
        <end position="711"/>
    </location>
</feature>
<accession>A0A3S4DHB6</accession>
<gene>
    <name evidence="21" type="ORF">RHODGE_RHODGE_03595</name>
</gene>
<feature type="region of interest" description="Disordered" evidence="17">
    <location>
        <begin position="663"/>
        <end position="736"/>
    </location>
</feature>
<keyword evidence="14" id="KW-0157">Chromophore</keyword>
<keyword evidence="13" id="KW-0067">ATP-binding</keyword>
<dbReference type="NCBIfam" id="TIGR00229">
    <property type="entry name" value="sensory_box"/>
    <property type="match status" value="1"/>
</dbReference>
<keyword evidence="18" id="KW-1133">Transmembrane helix</keyword>
<dbReference type="InterPro" id="IPR000700">
    <property type="entry name" value="PAS-assoc_C"/>
</dbReference>
<keyword evidence="18" id="KW-0812">Transmembrane</keyword>
<evidence type="ECO:0000256" key="14">
    <source>
        <dbReference type="ARBA" id="ARBA00022991"/>
    </source>
</evidence>
<dbReference type="PANTHER" id="PTHR41523:SF8">
    <property type="entry name" value="ETHYLENE RESPONSE SENSOR PROTEIN"/>
    <property type="match status" value="1"/>
</dbReference>
<dbReference type="Gene3D" id="3.30.450.20">
    <property type="entry name" value="PAS domain"/>
    <property type="match status" value="1"/>
</dbReference>
<dbReference type="InterPro" id="IPR036890">
    <property type="entry name" value="HATPase_C_sf"/>
</dbReference>
<dbReference type="Pfam" id="PF00989">
    <property type="entry name" value="PAS"/>
    <property type="match status" value="1"/>
</dbReference>
<dbReference type="GO" id="GO:0006355">
    <property type="term" value="P:regulation of DNA-templated transcription"/>
    <property type="evidence" value="ECO:0007669"/>
    <property type="project" value="InterPro"/>
</dbReference>
<evidence type="ECO:0000256" key="11">
    <source>
        <dbReference type="ARBA" id="ARBA00022741"/>
    </source>
</evidence>
<dbReference type="SUPFAM" id="SSF55785">
    <property type="entry name" value="PYP-like sensor domain (PAS domain)"/>
    <property type="match status" value="1"/>
</dbReference>
<dbReference type="Proteomes" id="UP000289200">
    <property type="component" value="Unassembled WGS sequence"/>
</dbReference>
<evidence type="ECO:0000256" key="9">
    <source>
        <dbReference type="ARBA" id="ARBA00022679"/>
    </source>
</evidence>
<dbReference type="InterPro" id="IPR035965">
    <property type="entry name" value="PAS-like_dom_sf"/>
</dbReference>
<name>A0A3S4DHB6_9BRAD</name>
<evidence type="ECO:0000313" key="22">
    <source>
        <dbReference type="Proteomes" id="UP000289200"/>
    </source>
</evidence>
<evidence type="ECO:0000256" key="18">
    <source>
        <dbReference type="SAM" id="Phobius"/>
    </source>
</evidence>
<dbReference type="PROSITE" id="PS50113">
    <property type="entry name" value="PAC"/>
    <property type="match status" value="1"/>
</dbReference>
<dbReference type="GO" id="GO:0004673">
    <property type="term" value="F:protein histidine kinase activity"/>
    <property type="evidence" value="ECO:0007669"/>
    <property type="project" value="UniProtKB-EC"/>
</dbReference>
<dbReference type="GO" id="GO:0009881">
    <property type="term" value="F:photoreceptor activity"/>
    <property type="evidence" value="ECO:0007669"/>
    <property type="project" value="UniProtKB-KW"/>
</dbReference>
<evidence type="ECO:0000256" key="2">
    <source>
        <dbReference type="ARBA" id="ARBA00012438"/>
    </source>
</evidence>
<keyword evidence="8" id="KW-0288">FMN</keyword>
<keyword evidence="5" id="KW-0597">Phosphoprotein</keyword>
<keyword evidence="9" id="KW-0808">Transferase</keyword>
<evidence type="ECO:0000256" key="1">
    <source>
        <dbReference type="ARBA" id="ARBA00000085"/>
    </source>
</evidence>
<evidence type="ECO:0000256" key="17">
    <source>
        <dbReference type="SAM" id="MobiDB-lite"/>
    </source>
</evidence>
<evidence type="ECO:0000256" key="16">
    <source>
        <dbReference type="ARBA" id="ARBA00023170"/>
    </source>
</evidence>
<keyword evidence="16" id="KW-0675">Receptor</keyword>
<dbReference type="InterPro" id="IPR011102">
    <property type="entry name" value="Sig_transdc_His_kinase_HWE"/>
</dbReference>
<evidence type="ECO:0000256" key="7">
    <source>
        <dbReference type="ARBA" id="ARBA00022630"/>
    </source>
</evidence>
<comment type="caution">
    <text evidence="21">The sequence shown here is derived from an EMBL/GenBank/DDBJ whole genome shotgun (WGS) entry which is preliminary data.</text>
</comment>
<dbReference type="GO" id="GO:0005524">
    <property type="term" value="F:ATP binding"/>
    <property type="evidence" value="ECO:0007669"/>
    <property type="project" value="UniProtKB-KW"/>
</dbReference>
<dbReference type="RefSeq" id="WP_129610510.1">
    <property type="nucleotide sequence ID" value="NZ_UWOC01000169.1"/>
</dbReference>
<comment type="catalytic activity">
    <reaction evidence="1">
        <text>ATP + protein L-histidine = ADP + protein N-phospho-L-histidine.</text>
        <dbReference type="EC" id="2.7.13.3"/>
    </reaction>
</comment>
<dbReference type="InterPro" id="IPR000014">
    <property type="entry name" value="PAS"/>
</dbReference>
<keyword evidence="12 21" id="KW-0418">Kinase</keyword>
<evidence type="ECO:0000256" key="15">
    <source>
        <dbReference type="ARBA" id="ARBA00023026"/>
    </source>
</evidence>
<keyword evidence="15" id="KW-0843">Virulence</keyword>